<dbReference type="Gene3D" id="3.20.20.70">
    <property type="entry name" value="Aldolase class I"/>
    <property type="match status" value="1"/>
</dbReference>
<protein>
    <recommendedName>
        <fullName evidence="1">NADH:flavin oxidoreductase/NADH oxidase N-terminal domain-containing protein</fullName>
    </recommendedName>
</protein>
<evidence type="ECO:0000259" key="1">
    <source>
        <dbReference type="Pfam" id="PF00724"/>
    </source>
</evidence>
<name>G7EB15_MIXOS</name>
<dbReference type="PANTHER" id="PTHR22893:SF91">
    <property type="entry name" value="NADPH DEHYDROGENASE 2-RELATED"/>
    <property type="match status" value="1"/>
</dbReference>
<evidence type="ECO:0000313" key="2">
    <source>
        <dbReference type="EMBL" id="GAB00026.1"/>
    </source>
</evidence>
<dbReference type="HOGENOM" id="CLU_012153_0_0_1"/>
<dbReference type="InterPro" id="IPR001155">
    <property type="entry name" value="OxRdtase_FMN_N"/>
</dbReference>
<dbReference type="InterPro" id="IPR045247">
    <property type="entry name" value="Oye-like"/>
</dbReference>
<dbReference type="EMBL" id="BABT02000252">
    <property type="protein sequence ID" value="GAB00026.1"/>
    <property type="molecule type" value="Genomic_DNA"/>
</dbReference>
<dbReference type="Pfam" id="PF00724">
    <property type="entry name" value="Oxidored_FMN"/>
    <property type="match status" value="1"/>
</dbReference>
<dbReference type="FunCoup" id="G7EB15">
    <property type="interactions" value="222"/>
</dbReference>
<organism evidence="2 3">
    <name type="scientific">Mixia osmundae (strain CBS 9802 / IAM 14324 / JCM 22182 / KY 12970)</name>
    <dbReference type="NCBI Taxonomy" id="764103"/>
    <lineage>
        <taxon>Eukaryota</taxon>
        <taxon>Fungi</taxon>
        <taxon>Dikarya</taxon>
        <taxon>Basidiomycota</taxon>
        <taxon>Pucciniomycotina</taxon>
        <taxon>Mixiomycetes</taxon>
        <taxon>Mixiales</taxon>
        <taxon>Mixiaceae</taxon>
        <taxon>Mixia</taxon>
    </lineage>
</organism>
<accession>G7EB15</accession>
<keyword evidence="3" id="KW-1185">Reference proteome</keyword>
<comment type="caution">
    <text evidence="2">The sequence shown here is derived from an EMBL/GenBank/DDBJ whole genome shotgun (WGS) entry which is preliminary data.</text>
</comment>
<dbReference type="RefSeq" id="XP_014565636.1">
    <property type="nucleotide sequence ID" value="XM_014710150.1"/>
</dbReference>
<dbReference type="GO" id="GO:0016491">
    <property type="term" value="F:oxidoreductase activity"/>
    <property type="evidence" value="ECO:0007669"/>
    <property type="project" value="InterPro"/>
</dbReference>
<dbReference type="STRING" id="764103.G7EB15"/>
<dbReference type="InParanoid" id="G7EB15"/>
<dbReference type="eggNOG" id="KOG0134">
    <property type="taxonomic scope" value="Eukaryota"/>
</dbReference>
<dbReference type="SUPFAM" id="SSF51395">
    <property type="entry name" value="FMN-linked oxidoreductases"/>
    <property type="match status" value="1"/>
</dbReference>
<feature type="domain" description="NADH:flavin oxidoreductase/NADH oxidase N-terminal" evidence="1">
    <location>
        <begin position="5"/>
        <end position="336"/>
    </location>
</feature>
<gene>
    <name evidence="2" type="primary">Mo06728</name>
    <name evidence="2" type="ORF">E5Q_06728</name>
</gene>
<dbReference type="PANTHER" id="PTHR22893">
    <property type="entry name" value="NADH OXIDOREDUCTASE-RELATED"/>
    <property type="match status" value="1"/>
</dbReference>
<reference evidence="2 3" key="1">
    <citation type="journal article" date="2011" name="J. Gen. Appl. Microbiol.">
        <title>Draft genome sequencing of the enigmatic basidiomycete Mixia osmundae.</title>
        <authorList>
            <person name="Nishida H."/>
            <person name="Nagatsuka Y."/>
            <person name="Sugiyama J."/>
        </authorList>
    </citation>
    <scope>NUCLEOTIDE SEQUENCE [LARGE SCALE GENOMIC DNA]</scope>
    <source>
        <strain evidence="3">CBS 9802 / IAM 14324 / JCM 22182 / KY 12970</strain>
    </source>
</reference>
<reference evidence="2 3" key="2">
    <citation type="journal article" date="2012" name="Open Biol.">
        <title>Characteristics of nucleosomes and linker DNA regions on the genome of the basidiomycete Mixia osmundae revealed by mono- and dinucleosome mapping.</title>
        <authorList>
            <person name="Nishida H."/>
            <person name="Kondo S."/>
            <person name="Matsumoto T."/>
            <person name="Suzuki Y."/>
            <person name="Yoshikawa H."/>
            <person name="Taylor T.D."/>
            <person name="Sugiyama J."/>
        </authorList>
    </citation>
    <scope>NUCLEOTIDE SEQUENCE [LARGE SCALE GENOMIC DNA]</scope>
    <source>
        <strain evidence="3">CBS 9802 / IAM 14324 / JCM 22182 / KY 12970</strain>
    </source>
</reference>
<dbReference type="GO" id="GO:0010181">
    <property type="term" value="F:FMN binding"/>
    <property type="evidence" value="ECO:0007669"/>
    <property type="project" value="InterPro"/>
</dbReference>
<dbReference type="Proteomes" id="UP000009131">
    <property type="component" value="Unassembled WGS sequence"/>
</dbReference>
<dbReference type="AlphaFoldDB" id="G7EB15"/>
<dbReference type="InterPro" id="IPR013785">
    <property type="entry name" value="Aldolase_TIM"/>
</dbReference>
<dbReference type="FunFam" id="3.20.20.70:FF:000138">
    <property type="entry name" value="NADPH dehydrogenase 1"/>
    <property type="match status" value="1"/>
</dbReference>
<sequence length="373" mass="41691">MGSSKLFTPMKVGPLELKHRVIMAPLTRFRATTEHVHTELATEYYTQRASVPGTLLFTEATFISPQAGGNKCVPGIWNEPQIKAWKDITDAVHAKESYIGCQLWALGRQAEPSNLNKEGPYPYVSASDVALPDKPKPRALTKDEIETYVADYAQAAVNARKAGFDLVELHSANGYLPNQFISKKSNIRTDEYGGSLENRLRFPKQCLSAIVDKIGQERTGIRLSPFSTFGDMSTDQADDYIAFIEWIRDTYPSLAYLHVVESRISGNADVDNGESTDPMLHAWRVKDKTRPFLTAGGYKADSGKQVADVKDVAVVYGRYFISNPDLPLRLAYDRELQPYDRSTFYLFGPSHARGYTDQPFDESLKGKTISARL</sequence>
<evidence type="ECO:0000313" key="3">
    <source>
        <dbReference type="Proteomes" id="UP000009131"/>
    </source>
</evidence>
<dbReference type="OrthoDB" id="276546at2759"/>
<dbReference type="CDD" id="cd02933">
    <property type="entry name" value="OYE_like_FMN"/>
    <property type="match status" value="1"/>
</dbReference>
<dbReference type="OMA" id="WHVGRFS"/>
<proteinExistence type="predicted"/>